<dbReference type="OrthoDB" id="5682288at2"/>
<feature type="coiled-coil region" evidence="1">
    <location>
        <begin position="3"/>
        <end position="48"/>
    </location>
</feature>
<dbReference type="Proteomes" id="UP000281691">
    <property type="component" value="Unassembled WGS sequence"/>
</dbReference>
<evidence type="ECO:0000313" key="3">
    <source>
        <dbReference type="Proteomes" id="UP000281691"/>
    </source>
</evidence>
<dbReference type="EMBL" id="RKQP01000002">
    <property type="protein sequence ID" value="RPE83716.1"/>
    <property type="molecule type" value="Genomic_DNA"/>
</dbReference>
<evidence type="ECO:0000313" key="2">
    <source>
        <dbReference type="EMBL" id="RPE83716.1"/>
    </source>
</evidence>
<organism evidence="2 3">
    <name type="scientific">Vespertiliibacter pulmonis</name>
    <dbReference type="NCBI Taxonomy" id="1443036"/>
    <lineage>
        <taxon>Bacteria</taxon>
        <taxon>Pseudomonadati</taxon>
        <taxon>Pseudomonadota</taxon>
        <taxon>Gammaproteobacteria</taxon>
        <taxon>Pasteurellales</taxon>
        <taxon>Pasteurellaceae</taxon>
        <taxon>Vespertiliibacter</taxon>
    </lineage>
</organism>
<reference evidence="2 3" key="1">
    <citation type="submission" date="2018-11" db="EMBL/GenBank/DDBJ databases">
        <title>Genomic Encyclopedia of Type Strains, Phase IV (KMG-IV): sequencing the most valuable type-strain genomes for metagenomic binning, comparative biology and taxonomic classification.</title>
        <authorList>
            <person name="Goeker M."/>
        </authorList>
    </citation>
    <scope>NUCLEOTIDE SEQUENCE [LARGE SCALE GENOMIC DNA]</scope>
    <source>
        <strain evidence="2 3">DSM 27238</strain>
    </source>
</reference>
<name>A0A3N4VKS4_9PAST</name>
<proteinExistence type="predicted"/>
<evidence type="ECO:0008006" key="4">
    <source>
        <dbReference type="Google" id="ProtNLM"/>
    </source>
</evidence>
<evidence type="ECO:0000256" key="1">
    <source>
        <dbReference type="SAM" id="Coils"/>
    </source>
</evidence>
<comment type="caution">
    <text evidence="2">The sequence shown here is derived from an EMBL/GenBank/DDBJ whole genome shotgun (WGS) entry which is preliminary data.</text>
</comment>
<dbReference type="RefSeq" id="WP_124211090.1">
    <property type="nucleotide sequence ID" value="NZ_CP016615.1"/>
</dbReference>
<keyword evidence="1" id="KW-0175">Coiled coil</keyword>
<dbReference type="AlphaFoldDB" id="A0A3N4VKS4"/>
<protein>
    <recommendedName>
        <fullName evidence="4">DNA repair ATPase</fullName>
    </recommendedName>
</protein>
<accession>A0A3N4VKS4</accession>
<gene>
    <name evidence="2" type="ORF">EDC46_0917</name>
</gene>
<sequence>MAKKVYLNQIQRKINALERERNQVLKHLALVNDKLSTLTKSLEIMQEQARVDDYNTELFVYATRSRRFKGNLRKIIIQLMKADPNRYFTVNELTQLALKYDNQPDTLITDGHTVSVRGALKHWLDKGIVERYSRSVTDVKWKLNLR</sequence>
<keyword evidence="3" id="KW-1185">Reference proteome</keyword>